<evidence type="ECO:0000259" key="3">
    <source>
        <dbReference type="Pfam" id="PF08308"/>
    </source>
</evidence>
<accession>A0ABT4A0Y0</accession>
<dbReference type="Pfam" id="PF08308">
    <property type="entry name" value="PEGA"/>
    <property type="match status" value="1"/>
</dbReference>
<keyword evidence="1" id="KW-0472">Membrane</keyword>
<feature type="chain" id="PRO_5046350369" evidence="2">
    <location>
        <begin position="26"/>
        <end position="135"/>
    </location>
</feature>
<feature type="domain" description="PEGA" evidence="3">
    <location>
        <begin position="28"/>
        <end position="79"/>
    </location>
</feature>
<evidence type="ECO:0000313" key="5">
    <source>
        <dbReference type="Proteomes" id="UP001207654"/>
    </source>
</evidence>
<dbReference type="EMBL" id="JAPNKA010000001">
    <property type="protein sequence ID" value="MCY1075300.1"/>
    <property type="molecule type" value="Genomic_DNA"/>
</dbReference>
<keyword evidence="5" id="KW-1185">Reference proteome</keyword>
<proteinExistence type="predicted"/>
<protein>
    <submittedName>
        <fullName evidence="4">PEGA domain-containing protein</fullName>
    </submittedName>
</protein>
<organism evidence="4 5">
    <name type="scientific">Archangium lansingense</name>
    <dbReference type="NCBI Taxonomy" id="2995310"/>
    <lineage>
        <taxon>Bacteria</taxon>
        <taxon>Pseudomonadati</taxon>
        <taxon>Myxococcota</taxon>
        <taxon>Myxococcia</taxon>
        <taxon>Myxococcales</taxon>
        <taxon>Cystobacterineae</taxon>
        <taxon>Archangiaceae</taxon>
        <taxon>Archangium</taxon>
    </lineage>
</organism>
<evidence type="ECO:0000256" key="2">
    <source>
        <dbReference type="SAM" id="SignalP"/>
    </source>
</evidence>
<evidence type="ECO:0000313" key="4">
    <source>
        <dbReference type="EMBL" id="MCY1075300.1"/>
    </source>
</evidence>
<keyword evidence="1" id="KW-1133">Transmembrane helix</keyword>
<dbReference type="Proteomes" id="UP001207654">
    <property type="component" value="Unassembled WGS sequence"/>
</dbReference>
<gene>
    <name evidence="4" type="ORF">OV287_12420</name>
</gene>
<name>A0ABT4A0Y0_9BACT</name>
<reference evidence="4 5" key="1">
    <citation type="submission" date="2022-11" db="EMBL/GenBank/DDBJ databases">
        <title>Minimal conservation of predation-associated metabolite biosynthetic gene clusters underscores biosynthetic potential of Myxococcota including descriptions for ten novel species: Archangium lansinium sp. nov., Myxococcus landrumus sp. nov., Nannocystis bai.</title>
        <authorList>
            <person name="Ahearne A."/>
            <person name="Stevens C."/>
            <person name="Phillips K."/>
        </authorList>
    </citation>
    <scope>NUCLEOTIDE SEQUENCE [LARGE SCALE GENOMIC DNA]</scope>
    <source>
        <strain evidence="4 5">MIWBW</strain>
    </source>
</reference>
<sequence>MTSSKTIFMRLMAVSTVLTFTVGCASSTVIRSNPSGADVYIDGSKVGTTPYTYSDTKLVGASTSVKLTKEGYQDFETTLRRNEQADIGAIIGGIFLLVPFLWTMGYNPEHSYELKPVQEKPFAQDEAASAAPNSI</sequence>
<keyword evidence="2" id="KW-0732">Signal</keyword>
<comment type="caution">
    <text evidence="4">The sequence shown here is derived from an EMBL/GenBank/DDBJ whole genome shotgun (WGS) entry which is preliminary data.</text>
</comment>
<evidence type="ECO:0000256" key="1">
    <source>
        <dbReference type="SAM" id="Phobius"/>
    </source>
</evidence>
<feature type="transmembrane region" description="Helical" evidence="1">
    <location>
        <begin position="87"/>
        <end position="106"/>
    </location>
</feature>
<keyword evidence="1" id="KW-0812">Transmembrane</keyword>
<dbReference type="PROSITE" id="PS51257">
    <property type="entry name" value="PROKAR_LIPOPROTEIN"/>
    <property type="match status" value="1"/>
</dbReference>
<feature type="signal peptide" evidence="2">
    <location>
        <begin position="1"/>
        <end position="25"/>
    </location>
</feature>
<dbReference type="InterPro" id="IPR013229">
    <property type="entry name" value="PEGA"/>
</dbReference>
<dbReference type="RefSeq" id="WP_267534239.1">
    <property type="nucleotide sequence ID" value="NZ_JAPNKA010000001.1"/>
</dbReference>